<dbReference type="InterPro" id="IPR029058">
    <property type="entry name" value="AB_hydrolase_fold"/>
</dbReference>
<keyword evidence="1" id="KW-0378">Hydrolase</keyword>
<dbReference type="AlphaFoldDB" id="A0A545U3H7"/>
<dbReference type="SUPFAM" id="SSF53474">
    <property type="entry name" value="alpha/beta-Hydrolases"/>
    <property type="match status" value="1"/>
</dbReference>
<sequence length="294" mass="32320">MLIRIGHIITRGLALIDRFLAKLIPCLAALAAAGCQAPMLPDFESLAPADAVGYRAGKPFRHLVVERLQPAAAAARQPATGGGWLHVYIEGDGIPWINHRHINDDPTPRYPLALHLMSLDSGRAIYLGRPCYFGTDDPHCETTYWTDGRYAEPVIDSMMSVLGDYCENHRLVLIGYSGGGVIALLGARQLPCADLVVTVASNLDIEGWTAFHGYLPLRTSVNPAAVEPPAGVRQLHLVGGRDQNVPLAATRRFFQHTATTPAIYPRYDHRCCWVEEWPRILQQIEAVKASMREG</sequence>
<dbReference type="OrthoDB" id="5451115at2"/>
<dbReference type="EMBL" id="VHSG01000006">
    <property type="protein sequence ID" value="TQV84029.1"/>
    <property type="molecule type" value="Genomic_DNA"/>
</dbReference>
<dbReference type="Gene3D" id="3.40.50.1820">
    <property type="entry name" value="alpha/beta hydrolase"/>
    <property type="match status" value="1"/>
</dbReference>
<dbReference type="Proteomes" id="UP000319732">
    <property type="component" value="Unassembled WGS sequence"/>
</dbReference>
<proteinExistence type="predicted"/>
<evidence type="ECO:0000313" key="1">
    <source>
        <dbReference type="EMBL" id="TQV84029.1"/>
    </source>
</evidence>
<evidence type="ECO:0000313" key="2">
    <source>
        <dbReference type="Proteomes" id="UP000319732"/>
    </source>
</evidence>
<dbReference type="RefSeq" id="WP_142903109.1">
    <property type="nucleotide sequence ID" value="NZ_ML660089.1"/>
</dbReference>
<comment type="caution">
    <text evidence="1">The sequence shown here is derived from an EMBL/GenBank/DDBJ whole genome shotgun (WGS) entry which is preliminary data.</text>
</comment>
<accession>A0A545U3H7</accession>
<dbReference type="PROSITE" id="PS51257">
    <property type="entry name" value="PROKAR_LIPOPROTEIN"/>
    <property type="match status" value="1"/>
</dbReference>
<organism evidence="1 2">
    <name type="scientific">Exilibacterium tricleocarpae</name>
    <dbReference type="NCBI Taxonomy" id="2591008"/>
    <lineage>
        <taxon>Bacteria</taxon>
        <taxon>Pseudomonadati</taxon>
        <taxon>Pseudomonadota</taxon>
        <taxon>Gammaproteobacteria</taxon>
        <taxon>Cellvibrionales</taxon>
        <taxon>Cellvibrionaceae</taxon>
        <taxon>Exilibacterium</taxon>
    </lineage>
</organism>
<dbReference type="GO" id="GO:0016787">
    <property type="term" value="F:hydrolase activity"/>
    <property type="evidence" value="ECO:0007669"/>
    <property type="project" value="UniProtKB-KW"/>
</dbReference>
<keyword evidence="2" id="KW-1185">Reference proteome</keyword>
<reference evidence="1 2" key="1">
    <citation type="submission" date="2019-06" db="EMBL/GenBank/DDBJ databases">
        <title>Whole genome sequence for Cellvibrionaceae sp. R142.</title>
        <authorList>
            <person name="Wang G."/>
        </authorList>
    </citation>
    <scope>NUCLEOTIDE SEQUENCE [LARGE SCALE GENOMIC DNA]</scope>
    <source>
        <strain evidence="1 2">R142</strain>
    </source>
</reference>
<name>A0A545U3H7_9GAMM</name>
<gene>
    <name evidence="1" type="ORF">FKG94_05015</name>
</gene>
<protein>
    <submittedName>
        <fullName evidence="1">Alpha/beta hydrolase</fullName>
    </submittedName>
</protein>